<dbReference type="Gene3D" id="3.30.565.10">
    <property type="entry name" value="Histidine kinase-like ATPase, C-terminal domain"/>
    <property type="match status" value="1"/>
</dbReference>
<evidence type="ECO:0000256" key="7">
    <source>
        <dbReference type="ARBA" id="ARBA00022840"/>
    </source>
</evidence>
<dbReference type="Pfam" id="PF10436">
    <property type="entry name" value="BCDHK_Adom3"/>
    <property type="match status" value="1"/>
</dbReference>
<keyword evidence="3" id="KW-0597">Phosphoprotein</keyword>
<keyword evidence="9 10" id="KW-0496">Mitochondrion</keyword>
<dbReference type="InterPro" id="IPR005467">
    <property type="entry name" value="His_kinase_dom"/>
</dbReference>
<dbReference type="GO" id="GO:0004740">
    <property type="term" value="F:pyruvate dehydrogenase (acetyl-transferring) kinase activity"/>
    <property type="evidence" value="ECO:0007669"/>
    <property type="project" value="TreeGrafter"/>
</dbReference>
<feature type="domain" description="Histidine kinase" evidence="11">
    <location>
        <begin position="111"/>
        <end position="248"/>
    </location>
</feature>
<keyword evidence="13" id="KW-1185">Reference proteome</keyword>
<dbReference type="AlphaFoldDB" id="A0A7R9BRT3"/>
<evidence type="ECO:0000256" key="2">
    <source>
        <dbReference type="ARBA" id="ARBA00006155"/>
    </source>
</evidence>
<evidence type="ECO:0000256" key="6">
    <source>
        <dbReference type="ARBA" id="ARBA00022777"/>
    </source>
</evidence>
<dbReference type="InterPro" id="IPR036784">
    <property type="entry name" value="AK/P_DHK_N_sf"/>
</dbReference>
<evidence type="ECO:0000313" key="12">
    <source>
        <dbReference type="EMBL" id="CAD7278977.1"/>
    </source>
</evidence>
<organism evidence="12">
    <name type="scientific">Notodromas monacha</name>
    <dbReference type="NCBI Taxonomy" id="399045"/>
    <lineage>
        <taxon>Eukaryota</taxon>
        <taxon>Metazoa</taxon>
        <taxon>Ecdysozoa</taxon>
        <taxon>Arthropoda</taxon>
        <taxon>Crustacea</taxon>
        <taxon>Oligostraca</taxon>
        <taxon>Ostracoda</taxon>
        <taxon>Podocopa</taxon>
        <taxon>Podocopida</taxon>
        <taxon>Cypridocopina</taxon>
        <taxon>Cypridoidea</taxon>
        <taxon>Cyprididae</taxon>
        <taxon>Notodromas</taxon>
    </lineage>
</organism>
<keyword evidence="4 10" id="KW-0808">Transferase</keyword>
<dbReference type="InterPro" id="IPR018955">
    <property type="entry name" value="BCDHK/PDK_N"/>
</dbReference>
<dbReference type="PANTHER" id="PTHR11947:SF20">
    <property type="entry name" value="[3-METHYL-2-OXOBUTANOATE DEHYDROGENASE [LIPOAMIDE]] KINASE, MITOCHONDRIAL"/>
    <property type="match status" value="1"/>
</dbReference>
<dbReference type="GO" id="GO:0005524">
    <property type="term" value="F:ATP binding"/>
    <property type="evidence" value="ECO:0007669"/>
    <property type="project" value="UniProtKB-UniRule"/>
</dbReference>
<evidence type="ECO:0000256" key="8">
    <source>
        <dbReference type="ARBA" id="ARBA00022946"/>
    </source>
</evidence>
<dbReference type="InterPro" id="IPR004358">
    <property type="entry name" value="Sig_transdc_His_kin-like_C"/>
</dbReference>
<proteinExistence type="inferred from homology"/>
<dbReference type="PROSITE" id="PS50109">
    <property type="entry name" value="HIS_KIN"/>
    <property type="match status" value="1"/>
</dbReference>
<evidence type="ECO:0000256" key="1">
    <source>
        <dbReference type="ARBA" id="ARBA00004305"/>
    </source>
</evidence>
<keyword evidence="6 10" id="KW-0418">Kinase</keyword>
<dbReference type="PRINTS" id="PR00344">
    <property type="entry name" value="BCTRLSENSOR"/>
</dbReference>
<evidence type="ECO:0000256" key="5">
    <source>
        <dbReference type="ARBA" id="ARBA00022741"/>
    </source>
</evidence>
<dbReference type="Gene3D" id="1.20.140.20">
    <property type="entry name" value="Alpha-ketoacid/pyruvate dehydrogenase kinase, N-terminal domain"/>
    <property type="match status" value="1"/>
</dbReference>
<dbReference type="Proteomes" id="UP000678499">
    <property type="component" value="Unassembled WGS sequence"/>
</dbReference>
<evidence type="ECO:0000256" key="9">
    <source>
        <dbReference type="ARBA" id="ARBA00023128"/>
    </source>
</evidence>
<name>A0A7R9BRT3_9CRUS</name>
<dbReference type="EMBL" id="OA883465">
    <property type="protein sequence ID" value="CAD7278977.1"/>
    <property type="molecule type" value="Genomic_DNA"/>
</dbReference>
<evidence type="ECO:0000313" key="13">
    <source>
        <dbReference type="Proteomes" id="UP000678499"/>
    </source>
</evidence>
<dbReference type="CDD" id="cd16929">
    <property type="entry name" value="HATPase_PDK-like"/>
    <property type="match status" value="1"/>
</dbReference>
<gene>
    <name evidence="12" type="ORF">NMOB1V02_LOCUS6666</name>
</gene>
<evidence type="ECO:0000256" key="4">
    <source>
        <dbReference type="ARBA" id="ARBA00022679"/>
    </source>
</evidence>
<dbReference type="InterPro" id="IPR039028">
    <property type="entry name" value="BCKD/PDK"/>
</dbReference>
<keyword evidence="8" id="KW-0809">Transit peptide</keyword>
<keyword evidence="5 10" id="KW-0547">Nucleotide-binding</keyword>
<dbReference type="SMART" id="SM00387">
    <property type="entry name" value="HATPase_c"/>
    <property type="match status" value="1"/>
</dbReference>
<evidence type="ECO:0000256" key="10">
    <source>
        <dbReference type="RuleBase" id="RU366032"/>
    </source>
</evidence>
<dbReference type="SUPFAM" id="SSF69012">
    <property type="entry name" value="alpha-ketoacid dehydrogenase kinase, N-terminal domain"/>
    <property type="match status" value="1"/>
</dbReference>
<dbReference type="Pfam" id="PF02518">
    <property type="entry name" value="HATPase_c"/>
    <property type="match status" value="1"/>
</dbReference>
<evidence type="ECO:0000259" key="11">
    <source>
        <dbReference type="PROSITE" id="PS50109"/>
    </source>
</evidence>
<comment type="subcellular location">
    <subcellularLocation>
        <location evidence="1 10">Mitochondrion matrix</location>
    </subcellularLocation>
</comment>
<comment type="similarity">
    <text evidence="2 10">Belongs to the PDK/BCKDK protein kinase family.</text>
</comment>
<dbReference type="PANTHER" id="PTHR11947">
    <property type="entry name" value="PYRUVATE DEHYDROGENASE KINASE"/>
    <property type="match status" value="1"/>
</dbReference>
<accession>A0A7R9BRT3</accession>
<dbReference type="OrthoDB" id="3264224at2759"/>
<dbReference type="GO" id="GO:0005759">
    <property type="term" value="C:mitochondrial matrix"/>
    <property type="evidence" value="ECO:0007669"/>
    <property type="project" value="UniProtKB-SubCell"/>
</dbReference>
<protein>
    <recommendedName>
        <fullName evidence="10">Protein-serine/threonine kinase</fullName>
        <ecNumber evidence="10">2.7.11.-</ecNumber>
    </recommendedName>
</protein>
<dbReference type="InterPro" id="IPR036890">
    <property type="entry name" value="HATPase_C_sf"/>
</dbReference>
<dbReference type="InterPro" id="IPR003594">
    <property type="entry name" value="HATPase_dom"/>
</dbReference>
<dbReference type="EC" id="2.7.11.-" evidence="10"/>
<keyword evidence="7 10" id="KW-0067">ATP-binding</keyword>
<dbReference type="SUPFAM" id="SSF55874">
    <property type="entry name" value="ATPase domain of HSP90 chaperone/DNA topoisomerase II/histidine kinase"/>
    <property type="match status" value="1"/>
</dbReference>
<reference evidence="12" key="1">
    <citation type="submission" date="2020-11" db="EMBL/GenBank/DDBJ databases">
        <authorList>
            <person name="Tran Van P."/>
        </authorList>
    </citation>
    <scope>NUCLEOTIDE SEQUENCE</scope>
</reference>
<evidence type="ECO:0000256" key="3">
    <source>
        <dbReference type="ARBA" id="ARBA00022553"/>
    </source>
</evidence>
<sequence length="256" mass="29080">MERREENRKSDEELLFMAYHHSQDLVRVFLDRTLTSRLGIRMLAMHHLALRDEKRVQDHIGIINTAMRPQSLIVKWCEFVQRMCQHKYTKKPTFKIVGNVNAVFPYIPIPLDYILPELLKNAARATIENNPGSCDEDIPPILITLANNNLDFIIRISDLGGGIPHELQDKVMMYNFSTAHDEDPDADKPLFQTMMDSVNPGMTRGPMHGFGFGLPTSRAYAEYLGGSLSVVSMQGHGTDVYLRLGHINGKLATFRI</sequence>
<dbReference type="GO" id="GO:0010906">
    <property type="term" value="P:regulation of glucose metabolic process"/>
    <property type="evidence" value="ECO:0007669"/>
    <property type="project" value="TreeGrafter"/>
</dbReference>
<dbReference type="EMBL" id="CAJPEX010001428">
    <property type="protein sequence ID" value="CAG0919129.1"/>
    <property type="molecule type" value="Genomic_DNA"/>
</dbReference>